<dbReference type="InterPro" id="IPR008030">
    <property type="entry name" value="NmrA-like"/>
</dbReference>
<dbReference type="AlphaFoldDB" id="G4WVP8"/>
<dbReference type="SUPFAM" id="SSF51735">
    <property type="entry name" value="NAD(P)-binding Rossmann-fold domains"/>
    <property type="match status" value="1"/>
</dbReference>
<sequence>MEGAEMDAKVERPILVTGAAGRVGAVGRTIVELLRQRGLQVRALVRREDERADTLRAMGAEVVVGDLTDASDVARALAGCGRMYFGMSVSARYLEATVIAAAAARERSDLEVFVNISQMTVSQMTLTKMTESPQHRQHLLAELVLNWSGLPVAHVRPTVFLENPFFLDWAAESIARDGTIRLPFGAGRTSPVATADVAAVIAQMLTSPSPHLGKVYELTGPRSEDMRAIAAEYSSALGRAVTYVDVPFEQWRDDELRKRNLPEHVYEHLLTMARLHAANRYDRISHDVEAITGRPAWSVRDFVARHADRFTLDTTSANRASR</sequence>
<evidence type="ECO:0000259" key="1">
    <source>
        <dbReference type="Pfam" id="PF05368"/>
    </source>
</evidence>
<proteinExistence type="predicted"/>
<protein>
    <submittedName>
        <fullName evidence="2">Putative nucleoside-diphosphate-sugar epimerase protein</fullName>
    </submittedName>
</protein>
<evidence type="ECO:0000313" key="2">
    <source>
        <dbReference type="EMBL" id="AEQ20500.1"/>
    </source>
</evidence>
<dbReference type="EMBL" id="JF429412">
    <property type="protein sequence ID" value="AEQ20500.1"/>
    <property type="molecule type" value="Genomic_DNA"/>
</dbReference>
<feature type="domain" description="NmrA-like" evidence="1">
    <location>
        <begin position="14"/>
        <end position="285"/>
    </location>
</feature>
<reference evidence="2" key="2">
    <citation type="journal article" date="2011" name="J. Bacteriol.">
        <title>Long-chain N-acyl amino acid synthases are linked to the putative PEP-CTERM/exosortase protein-sorting system in Gram-negative bacteria.</title>
        <authorList>
            <person name="Craig J.W."/>
            <person name="Cherry M.A."/>
            <person name="Brady S.F."/>
        </authorList>
    </citation>
    <scope>NUCLEOTIDE SEQUENCE</scope>
</reference>
<organism evidence="2">
    <name type="scientific">uncultured bacterium CSL144</name>
    <dbReference type="NCBI Taxonomy" id="1091570"/>
    <lineage>
        <taxon>Bacteria</taxon>
        <taxon>environmental samples</taxon>
    </lineage>
</organism>
<accession>G4WVP8</accession>
<dbReference type="InterPro" id="IPR051604">
    <property type="entry name" value="Ergot_Alk_Oxidoreductase"/>
</dbReference>
<reference evidence="2" key="1">
    <citation type="journal article" date="2004" name="Appl. Environ. Microbiol.">
        <title>Long-chain N-acyltyrosine synthases from environmental DNA.</title>
        <authorList>
            <person name="Brady S.F."/>
            <person name="Chao C.J."/>
            <person name="Clardy J."/>
        </authorList>
    </citation>
    <scope>NUCLEOTIDE SEQUENCE</scope>
</reference>
<dbReference type="Pfam" id="PF05368">
    <property type="entry name" value="NmrA"/>
    <property type="match status" value="1"/>
</dbReference>
<dbReference type="PANTHER" id="PTHR43162">
    <property type="match status" value="1"/>
</dbReference>
<dbReference type="Gene3D" id="3.90.25.10">
    <property type="entry name" value="UDP-galactose 4-epimerase, domain 1"/>
    <property type="match status" value="1"/>
</dbReference>
<dbReference type="Gene3D" id="3.40.50.720">
    <property type="entry name" value="NAD(P)-binding Rossmann-like Domain"/>
    <property type="match status" value="1"/>
</dbReference>
<dbReference type="InterPro" id="IPR036291">
    <property type="entry name" value="NAD(P)-bd_dom_sf"/>
</dbReference>
<dbReference type="PANTHER" id="PTHR43162:SF1">
    <property type="entry name" value="PRESTALK A DIFFERENTIATION PROTEIN A"/>
    <property type="match status" value="1"/>
</dbReference>
<name>G4WVP8_9BACT</name>